<organism evidence="7 8">
    <name type="scientific">Enterocloster aldenensis</name>
    <dbReference type="NCBI Taxonomy" id="358742"/>
    <lineage>
        <taxon>Bacteria</taxon>
        <taxon>Bacillati</taxon>
        <taxon>Bacillota</taxon>
        <taxon>Clostridia</taxon>
        <taxon>Lachnospirales</taxon>
        <taxon>Lachnospiraceae</taxon>
        <taxon>Enterocloster</taxon>
    </lineage>
</organism>
<dbReference type="GO" id="GO:0022857">
    <property type="term" value="F:transmembrane transporter activity"/>
    <property type="evidence" value="ECO:0007669"/>
    <property type="project" value="InterPro"/>
</dbReference>
<comment type="caution">
    <text evidence="7">The sequence shown here is derived from an EMBL/GenBank/DDBJ whole genome shotgun (WGS) entry which is preliminary data.</text>
</comment>
<evidence type="ECO:0000313" key="8">
    <source>
        <dbReference type="Proteomes" id="UP001299608"/>
    </source>
</evidence>
<name>A0AAW5BU86_9FIRM</name>
<feature type="transmembrane region" description="Helical" evidence="6">
    <location>
        <begin position="267"/>
        <end position="290"/>
    </location>
</feature>
<sequence>MQKESSKVTYVPAPPPGILKKPELYALSIGQVIGAGVITLVGPAMALTGYSAWLAYGAAIIWGFLMIMPVVWVTSTLRLGGGYYSMLAGLANEKAAGMYAVAFLWQTMSISLFGVSLGVYANSLWPQLNPRIVGIVFLTLFYVINLGGVDIMAKAQKVMTWMLIAALLMFIIVGMTKLDTPVLQISSPDFIKHGGKGFIAAIFLFVYSTNGYSLTMNYGRDAHNAKRDIPWAILMSVPTLVILYCGVAIVAGGILPLEMVENQPLTLVARTALSPILFVVFMVGGPIMALMTTMNSSLAYNCVPIAQACTDGWLPRSLAKKNKRGSYYRILTIVYLIGLIPLLLNFSVTTITNNIMLINSSLSFLYAFAYYQLPKRYPEAWKKSRLHMPDRLYYVMVTISVIAYTCVFINSCLTLTPLITIANLIIIGGCFAFGFIRSKSPYVHIESSVWDD</sequence>
<dbReference type="PIRSF" id="PIRSF006060">
    <property type="entry name" value="AA_transporter"/>
    <property type="match status" value="1"/>
</dbReference>
<evidence type="ECO:0000256" key="5">
    <source>
        <dbReference type="ARBA" id="ARBA00023136"/>
    </source>
</evidence>
<dbReference type="AlphaFoldDB" id="A0AAW5BU86"/>
<dbReference type="GO" id="GO:0005886">
    <property type="term" value="C:plasma membrane"/>
    <property type="evidence" value="ECO:0007669"/>
    <property type="project" value="UniProtKB-SubCell"/>
</dbReference>
<dbReference type="PANTHER" id="PTHR42770:SF7">
    <property type="entry name" value="MEMBRANE PROTEIN"/>
    <property type="match status" value="1"/>
</dbReference>
<feature type="transmembrane region" description="Helical" evidence="6">
    <location>
        <begin position="417"/>
        <end position="436"/>
    </location>
</feature>
<evidence type="ECO:0000256" key="4">
    <source>
        <dbReference type="ARBA" id="ARBA00022989"/>
    </source>
</evidence>
<reference evidence="7" key="1">
    <citation type="submission" date="2022-01" db="EMBL/GenBank/DDBJ databases">
        <title>Collection of gut derived symbiotic bacterial strains cultured from healthy donors.</title>
        <authorList>
            <person name="Lin H."/>
            <person name="Kohout C."/>
            <person name="Waligurski E."/>
            <person name="Pamer E.G."/>
        </authorList>
    </citation>
    <scope>NUCLEOTIDE SEQUENCE</scope>
    <source>
        <strain evidence="7">DFI.6.55</strain>
    </source>
</reference>
<evidence type="ECO:0000256" key="1">
    <source>
        <dbReference type="ARBA" id="ARBA00004651"/>
    </source>
</evidence>
<evidence type="ECO:0000313" key="7">
    <source>
        <dbReference type="EMBL" id="MCG4745555.1"/>
    </source>
</evidence>
<dbReference type="InterPro" id="IPR050367">
    <property type="entry name" value="APC_superfamily"/>
</dbReference>
<dbReference type="EMBL" id="JAKNGE010000009">
    <property type="protein sequence ID" value="MCG4745555.1"/>
    <property type="molecule type" value="Genomic_DNA"/>
</dbReference>
<keyword evidence="5 6" id="KW-0472">Membrane</keyword>
<feature type="transmembrane region" description="Helical" evidence="6">
    <location>
        <begin position="24"/>
        <end position="47"/>
    </location>
</feature>
<accession>A0AAW5BU86</accession>
<evidence type="ECO:0000256" key="2">
    <source>
        <dbReference type="ARBA" id="ARBA00022475"/>
    </source>
</evidence>
<dbReference type="InterPro" id="IPR002293">
    <property type="entry name" value="AA/rel_permease1"/>
</dbReference>
<feature type="transmembrane region" description="Helical" evidence="6">
    <location>
        <begin position="158"/>
        <end position="178"/>
    </location>
</feature>
<feature type="transmembrane region" description="Helical" evidence="6">
    <location>
        <begin position="326"/>
        <end position="344"/>
    </location>
</feature>
<proteinExistence type="predicted"/>
<comment type="subcellular location">
    <subcellularLocation>
        <location evidence="1">Cell membrane</location>
        <topology evidence="1">Multi-pass membrane protein</topology>
    </subcellularLocation>
</comment>
<feature type="transmembrane region" description="Helical" evidence="6">
    <location>
        <begin position="132"/>
        <end position="151"/>
    </location>
</feature>
<dbReference type="Pfam" id="PF13520">
    <property type="entry name" value="AA_permease_2"/>
    <property type="match status" value="1"/>
</dbReference>
<keyword evidence="2" id="KW-1003">Cell membrane</keyword>
<feature type="transmembrane region" description="Helical" evidence="6">
    <location>
        <begin position="53"/>
        <end position="75"/>
    </location>
</feature>
<feature type="transmembrane region" description="Helical" evidence="6">
    <location>
        <begin position="96"/>
        <end position="120"/>
    </location>
</feature>
<evidence type="ECO:0000256" key="3">
    <source>
        <dbReference type="ARBA" id="ARBA00022692"/>
    </source>
</evidence>
<dbReference type="RefSeq" id="WP_117556453.1">
    <property type="nucleotide sequence ID" value="NZ_CAXTHN010000045.1"/>
</dbReference>
<protein>
    <submittedName>
        <fullName evidence="7">APC family permease</fullName>
    </submittedName>
</protein>
<keyword evidence="4 6" id="KW-1133">Transmembrane helix</keyword>
<dbReference type="Proteomes" id="UP001299608">
    <property type="component" value="Unassembled WGS sequence"/>
</dbReference>
<keyword evidence="3 6" id="KW-0812">Transmembrane</keyword>
<dbReference type="PANTHER" id="PTHR42770">
    <property type="entry name" value="AMINO ACID TRANSPORTER-RELATED"/>
    <property type="match status" value="1"/>
</dbReference>
<feature type="transmembrane region" description="Helical" evidence="6">
    <location>
        <begin position="231"/>
        <end position="255"/>
    </location>
</feature>
<feature type="transmembrane region" description="Helical" evidence="6">
    <location>
        <begin position="198"/>
        <end position="219"/>
    </location>
</feature>
<dbReference type="Gene3D" id="1.20.1740.10">
    <property type="entry name" value="Amino acid/polyamine transporter I"/>
    <property type="match status" value="1"/>
</dbReference>
<feature type="transmembrane region" description="Helical" evidence="6">
    <location>
        <begin position="392"/>
        <end position="411"/>
    </location>
</feature>
<evidence type="ECO:0000256" key="6">
    <source>
        <dbReference type="SAM" id="Phobius"/>
    </source>
</evidence>
<feature type="transmembrane region" description="Helical" evidence="6">
    <location>
        <begin position="350"/>
        <end position="371"/>
    </location>
</feature>
<gene>
    <name evidence="7" type="ORF">L0N08_09060</name>
</gene>